<dbReference type="Pfam" id="PF07714">
    <property type="entry name" value="PK_Tyr_Ser-Thr"/>
    <property type="match status" value="1"/>
</dbReference>
<feature type="binding site" evidence="9">
    <location>
        <position position="557"/>
    </location>
    <ligand>
        <name>Mg(2+)</name>
        <dbReference type="ChEBI" id="CHEBI:18420"/>
    </ligand>
</feature>
<dbReference type="PIRSF" id="PIRSF000615">
    <property type="entry name" value="TyrPK_CSF1-R"/>
    <property type="match status" value="1"/>
</dbReference>
<feature type="binding site" evidence="8">
    <location>
        <position position="543"/>
    </location>
    <ligand>
        <name>ATP</name>
        <dbReference type="ChEBI" id="CHEBI:30616"/>
    </ligand>
</feature>
<keyword evidence="9" id="KW-0460">Magnesium</keyword>
<dbReference type="PROSITE" id="PS50835">
    <property type="entry name" value="IG_LIKE"/>
    <property type="match status" value="2"/>
</dbReference>
<dbReference type="SUPFAM" id="SSF48726">
    <property type="entry name" value="Immunoglobulin"/>
    <property type="match status" value="1"/>
</dbReference>
<dbReference type="GO" id="GO:0043235">
    <property type="term" value="C:receptor complex"/>
    <property type="evidence" value="ECO:0007669"/>
    <property type="project" value="TreeGrafter"/>
</dbReference>
<dbReference type="PANTHER" id="PTHR24416">
    <property type="entry name" value="TYROSINE-PROTEIN KINASE RECEPTOR"/>
    <property type="match status" value="1"/>
</dbReference>
<keyword evidence="15" id="KW-1185">Reference proteome</keyword>
<keyword evidence="4 10" id="KW-1133">Transmembrane helix</keyword>
<dbReference type="Gene3D" id="1.10.510.10">
    <property type="entry name" value="Transferase(Phosphotransferase) domain 1"/>
    <property type="match status" value="1"/>
</dbReference>
<keyword evidence="14" id="KW-0675">Receptor</keyword>
<keyword evidence="14" id="KW-0808">Transferase</keyword>
<evidence type="ECO:0000256" key="2">
    <source>
        <dbReference type="ARBA" id="ARBA00011902"/>
    </source>
</evidence>
<sequence length="675" mass="76589">MDIKMNMALPHYVTYVFLLTAIGTVSVCSESQSELVTKGDSITLNCHSTSLDNISPVWKFNNKTLISKDTQPGTENVIVHSVNSSVTELLIDEFRQQNEGTYACLVNRKLLKEHFLELDDCQSKFSLNDKDIETLSFITTGTIYTISCTQKKNCKKSEIVELSTMTRFVHEDGLSDVSNRTFRTDTGSITYAMEFPENAIEIFMTCERNYSSENDDTIVAGNKLPIYAIPDVKIQINNINISGEIMTYHGEVVVLKCVAFGSRPEARLLWKSGSIDQYIDTGTLNKPNVHNPILLDYESHLNVTVKGRIHISCSSNLSSSSLMQHATLDIKINDTTTIIMFVGLATLFLCVTCLLACFVYKKRKQDTVATAFYACNPKNPSVAPKKESKIEETETASFRLSVELISLFPAGSVFSYWKASRKDHPENEFIVAKTVSEKAKMKDGYNFLKLASALRQLEIHQNIVNYIGSSLDQVPYFIYQEYIANGNLRDLLQTSYQPQRELNSTDKGNDSGLQHPIVFSKEIADALAFLHFNQFCHPALAARKVLLGDKMRPKLFDFFPIDLSEDRITNLTESKNPPIAWLPPETIFLSEYGISSDIWSFGILLWEIFSFGEFNNCNDEYQFHRSRLFWSLTIFLSRTLYNYVLYTLHSQVDMTQPADTSYIVLEPNDYNEVNF</sequence>
<dbReference type="GO" id="GO:0007169">
    <property type="term" value="P:cell surface receptor protein tyrosine kinase signaling pathway"/>
    <property type="evidence" value="ECO:0007669"/>
    <property type="project" value="TreeGrafter"/>
</dbReference>
<keyword evidence="9" id="KW-0479">Metal-binding</keyword>
<dbReference type="InterPro" id="IPR007110">
    <property type="entry name" value="Ig-like_dom"/>
</dbReference>
<dbReference type="InterPro" id="IPR000719">
    <property type="entry name" value="Prot_kinase_dom"/>
</dbReference>
<dbReference type="Pfam" id="PF00047">
    <property type="entry name" value="ig"/>
    <property type="match status" value="1"/>
</dbReference>
<gene>
    <name evidence="14" type="ORF">BSL78_20349</name>
</gene>
<evidence type="ECO:0000256" key="6">
    <source>
        <dbReference type="ARBA" id="ARBA00023180"/>
    </source>
</evidence>
<evidence type="ECO:0000256" key="9">
    <source>
        <dbReference type="PIRSR" id="PIRSR000615-3"/>
    </source>
</evidence>
<organism evidence="14 15">
    <name type="scientific">Stichopus japonicus</name>
    <name type="common">Sea cucumber</name>
    <dbReference type="NCBI Taxonomy" id="307972"/>
    <lineage>
        <taxon>Eukaryota</taxon>
        <taxon>Metazoa</taxon>
        <taxon>Echinodermata</taxon>
        <taxon>Eleutherozoa</taxon>
        <taxon>Echinozoa</taxon>
        <taxon>Holothuroidea</taxon>
        <taxon>Aspidochirotacea</taxon>
        <taxon>Aspidochirotida</taxon>
        <taxon>Stichopodidae</taxon>
        <taxon>Apostichopus</taxon>
    </lineage>
</organism>
<dbReference type="InterPro" id="IPR050122">
    <property type="entry name" value="RTK"/>
</dbReference>
<evidence type="ECO:0000256" key="4">
    <source>
        <dbReference type="ARBA" id="ARBA00022989"/>
    </source>
</evidence>
<dbReference type="GO" id="GO:0005524">
    <property type="term" value="F:ATP binding"/>
    <property type="evidence" value="ECO:0007669"/>
    <property type="project" value="UniProtKB-KW"/>
</dbReference>
<accession>A0A2G8K4C2</accession>
<dbReference type="GO" id="GO:0046872">
    <property type="term" value="F:metal ion binding"/>
    <property type="evidence" value="ECO:0007669"/>
    <property type="project" value="UniProtKB-KW"/>
</dbReference>
<evidence type="ECO:0000256" key="8">
    <source>
        <dbReference type="PIRSR" id="PIRSR000615-2"/>
    </source>
</evidence>
<dbReference type="SUPFAM" id="SSF56112">
    <property type="entry name" value="Protein kinase-like (PK-like)"/>
    <property type="match status" value="1"/>
</dbReference>
<evidence type="ECO:0000259" key="13">
    <source>
        <dbReference type="PROSITE" id="PS50835"/>
    </source>
</evidence>
<dbReference type="AlphaFoldDB" id="A0A2G8K4C2"/>
<evidence type="ECO:0000259" key="12">
    <source>
        <dbReference type="PROSITE" id="PS50011"/>
    </source>
</evidence>
<dbReference type="OrthoDB" id="4062651at2759"/>
<comment type="catalytic activity">
    <reaction evidence="7">
        <text>L-tyrosyl-[protein] + ATP = O-phospho-L-tyrosyl-[protein] + ADP + H(+)</text>
        <dbReference type="Rhea" id="RHEA:10596"/>
        <dbReference type="Rhea" id="RHEA-COMP:10136"/>
        <dbReference type="Rhea" id="RHEA-COMP:20101"/>
        <dbReference type="ChEBI" id="CHEBI:15378"/>
        <dbReference type="ChEBI" id="CHEBI:30616"/>
        <dbReference type="ChEBI" id="CHEBI:46858"/>
        <dbReference type="ChEBI" id="CHEBI:61978"/>
        <dbReference type="ChEBI" id="CHEBI:456216"/>
        <dbReference type="EC" id="2.7.10.1"/>
    </reaction>
</comment>
<keyword evidence="8" id="KW-0547">Nucleotide-binding</keyword>
<feature type="domain" description="Ig-like" evidence="13">
    <location>
        <begin position="230"/>
        <end position="329"/>
    </location>
</feature>
<evidence type="ECO:0000256" key="3">
    <source>
        <dbReference type="ARBA" id="ARBA00022692"/>
    </source>
</evidence>
<keyword evidence="3 10" id="KW-0812">Transmembrane</keyword>
<feature type="signal peptide" evidence="11">
    <location>
        <begin position="1"/>
        <end position="29"/>
    </location>
</feature>
<dbReference type="InterPro" id="IPR001245">
    <property type="entry name" value="Ser-Thr/Tyr_kinase_cat_dom"/>
</dbReference>
<evidence type="ECO:0000313" key="15">
    <source>
        <dbReference type="Proteomes" id="UP000230750"/>
    </source>
</evidence>
<dbReference type="PRINTS" id="PR00109">
    <property type="entry name" value="TYRKINASE"/>
</dbReference>
<dbReference type="InterPro" id="IPR013151">
    <property type="entry name" value="Immunoglobulin_dom"/>
</dbReference>
<keyword evidence="11" id="KW-0732">Signal</keyword>
<evidence type="ECO:0000256" key="11">
    <source>
        <dbReference type="SAM" id="SignalP"/>
    </source>
</evidence>
<proteinExistence type="predicted"/>
<dbReference type="EMBL" id="MRZV01000903">
    <property type="protein sequence ID" value="PIK42803.1"/>
    <property type="molecule type" value="Genomic_DNA"/>
</dbReference>
<reference evidence="14 15" key="1">
    <citation type="journal article" date="2017" name="PLoS Biol.">
        <title>The sea cucumber genome provides insights into morphological evolution and visceral regeneration.</title>
        <authorList>
            <person name="Zhang X."/>
            <person name="Sun L."/>
            <person name="Yuan J."/>
            <person name="Sun Y."/>
            <person name="Gao Y."/>
            <person name="Zhang L."/>
            <person name="Li S."/>
            <person name="Dai H."/>
            <person name="Hamel J.F."/>
            <person name="Liu C."/>
            <person name="Yu Y."/>
            <person name="Liu S."/>
            <person name="Lin W."/>
            <person name="Guo K."/>
            <person name="Jin S."/>
            <person name="Xu P."/>
            <person name="Storey K.B."/>
            <person name="Huan P."/>
            <person name="Zhang T."/>
            <person name="Zhou Y."/>
            <person name="Zhang J."/>
            <person name="Lin C."/>
            <person name="Li X."/>
            <person name="Xing L."/>
            <person name="Huo D."/>
            <person name="Sun M."/>
            <person name="Wang L."/>
            <person name="Mercier A."/>
            <person name="Li F."/>
            <person name="Yang H."/>
            <person name="Xiang J."/>
        </authorList>
    </citation>
    <scope>NUCLEOTIDE SEQUENCE [LARGE SCALE GENOMIC DNA]</scope>
    <source>
        <strain evidence="14">Shaxun</strain>
        <tissue evidence="14">Muscle</tissue>
    </source>
</reference>
<protein>
    <recommendedName>
        <fullName evidence="2">receptor protein-tyrosine kinase</fullName>
        <ecNumber evidence="2">2.7.10.1</ecNumber>
    </recommendedName>
</protein>
<dbReference type="Proteomes" id="UP000230750">
    <property type="component" value="Unassembled WGS sequence"/>
</dbReference>
<evidence type="ECO:0000256" key="1">
    <source>
        <dbReference type="ARBA" id="ARBA00004167"/>
    </source>
</evidence>
<dbReference type="GO" id="GO:0004714">
    <property type="term" value="F:transmembrane receptor protein tyrosine kinase activity"/>
    <property type="evidence" value="ECO:0007669"/>
    <property type="project" value="UniProtKB-EC"/>
</dbReference>
<dbReference type="STRING" id="307972.A0A2G8K4C2"/>
<dbReference type="InterPro" id="IPR011009">
    <property type="entry name" value="Kinase-like_dom_sf"/>
</dbReference>
<dbReference type="Gene3D" id="2.60.40.10">
    <property type="entry name" value="Immunoglobulins"/>
    <property type="match status" value="1"/>
</dbReference>
<keyword evidence="5 10" id="KW-0472">Membrane</keyword>
<name>A0A2G8K4C2_STIJA</name>
<dbReference type="GO" id="GO:0005886">
    <property type="term" value="C:plasma membrane"/>
    <property type="evidence" value="ECO:0007669"/>
    <property type="project" value="TreeGrafter"/>
</dbReference>
<keyword evidence="6" id="KW-0325">Glycoprotein</keyword>
<dbReference type="InterPro" id="IPR013783">
    <property type="entry name" value="Ig-like_fold"/>
</dbReference>
<evidence type="ECO:0000256" key="10">
    <source>
        <dbReference type="SAM" id="Phobius"/>
    </source>
</evidence>
<keyword evidence="14" id="KW-0418">Kinase</keyword>
<dbReference type="InterPro" id="IPR036179">
    <property type="entry name" value="Ig-like_dom_sf"/>
</dbReference>
<comment type="caution">
    <text evidence="14">The sequence shown here is derived from an EMBL/GenBank/DDBJ whole genome shotgun (WGS) entry which is preliminary data.</text>
</comment>
<comment type="subcellular location">
    <subcellularLocation>
        <location evidence="1">Membrane</location>
        <topology evidence="1">Single-pass membrane protein</topology>
    </subcellularLocation>
</comment>
<feature type="domain" description="Protein kinase" evidence="12">
    <location>
        <begin position="402"/>
        <end position="675"/>
    </location>
</feature>
<feature type="transmembrane region" description="Helical" evidence="10">
    <location>
        <begin position="338"/>
        <end position="360"/>
    </location>
</feature>
<dbReference type="PANTHER" id="PTHR24416:SF600">
    <property type="entry name" value="PDGF- AND VEGF-RECEPTOR RELATED, ISOFORM J"/>
    <property type="match status" value="1"/>
</dbReference>
<dbReference type="PROSITE" id="PS50011">
    <property type="entry name" value="PROTEIN_KINASE_DOM"/>
    <property type="match status" value="1"/>
</dbReference>
<feature type="chain" id="PRO_5013970296" description="receptor protein-tyrosine kinase" evidence="11">
    <location>
        <begin position="30"/>
        <end position="675"/>
    </location>
</feature>
<feature type="domain" description="Ig-like" evidence="13">
    <location>
        <begin position="10"/>
        <end position="107"/>
    </location>
</feature>
<dbReference type="EC" id="2.7.10.1" evidence="2"/>
<evidence type="ECO:0000256" key="5">
    <source>
        <dbReference type="ARBA" id="ARBA00023136"/>
    </source>
</evidence>
<evidence type="ECO:0000256" key="7">
    <source>
        <dbReference type="ARBA" id="ARBA00051243"/>
    </source>
</evidence>
<keyword evidence="8" id="KW-0067">ATP-binding</keyword>
<evidence type="ECO:0000313" key="14">
    <source>
        <dbReference type="EMBL" id="PIK42803.1"/>
    </source>
</evidence>